<evidence type="ECO:0008006" key="7">
    <source>
        <dbReference type="Google" id="ProtNLM"/>
    </source>
</evidence>
<feature type="compositionally biased region" description="Low complexity" evidence="1">
    <location>
        <begin position="174"/>
        <end position="199"/>
    </location>
</feature>
<organism evidence="4">
    <name type="scientific">Mytilinidion resinicola</name>
    <dbReference type="NCBI Taxonomy" id="574789"/>
    <lineage>
        <taxon>Eukaryota</taxon>
        <taxon>Fungi</taxon>
        <taxon>Dikarya</taxon>
        <taxon>Ascomycota</taxon>
        <taxon>Pezizomycotina</taxon>
        <taxon>Dothideomycetes</taxon>
        <taxon>Pleosporomycetidae</taxon>
        <taxon>Mytilinidiales</taxon>
        <taxon>Mytilinidiaceae</taxon>
        <taxon>Mytilinidion</taxon>
    </lineage>
</organism>
<dbReference type="OrthoDB" id="2350934at2759"/>
<dbReference type="Gene3D" id="1.10.10.60">
    <property type="entry name" value="Homeodomain-like"/>
    <property type="match status" value="1"/>
</dbReference>
<dbReference type="PROSITE" id="PS51294">
    <property type="entry name" value="HTH_MYB"/>
    <property type="match status" value="1"/>
</dbReference>
<dbReference type="CDD" id="cd00167">
    <property type="entry name" value="SANT"/>
    <property type="match status" value="1"/>
</dbReference>
<sequence>MQGGPVLQPLAVLQQQHAQFDPLQHPQSFRPLYSGPLGTAPPALSRGSPPLPPIKRVASQTPLPQESPAKRQSKWGQEEDNLIIELRGTGMKWEDIAKHFPGRSAIACRLRYQNYLEKRAVWDEEKKNKLARLYARFKDQMWQKVASEMQIPWRSAESMHWQLGEQEMSARANAPPRTWATSSSAPTTPLTATSSPSPTRQQQARTPLTPPQLFQRPPL</sequence>
<reference evidence="6" key="2">
    <citation type="submission" date="2020-04" db="EMBL/GenBank/DDBJ databases">
        <authorList>
            <consortium name="NCBI Genome Project"/>
        </authorList>
    </citation>
    <scope>NUCLEOTIDE SEQUENCE</scope>
    <source>
        <strain evidence="6">CBS 304.34</strain>
    </source>
</reference>
<evidence type="ECO:0000259" key="2">
    <source>
        <dbReference type="PROSITE" id="PS50090"/>
    </source>
</evidence>
<dbReference type="AlphaFoldDB" id="A0A6A6XY71"/>
<evidence type="ECO:0000313" key="6">
    <source>
        <dbReference type="RefSeq" id="XP_033568406.1"/>
    </source>
</evidence>
<feature type="domain" description="HTH myb-type" evidence="3">
    <location>
        <begin position="67"/>
        <end position="120"/>
    </location>
</feature>
<dbReference type="SUPFAM" id="SSF46689">
    <property type="entry name" value="Homeodomain-like"/>
    <property type="match status" value="1"/>
</dbReference>
<dbReference type="InterPro" id="IPR017930">
    <property type="entry name" value="Myb_dom"/>
</dbReference>
<gene>
    <name evidence="4 6" type="ORF">BDZ99DRAFT_553270</name>
</gene>
<dbReference type="InterPro" id="IPR009057">
    <property type="entry name" value="Homeodomain-like_sf"/>
</dbReference>
<reference evidence="4 6" key="1">
    <citation type="journal article" date="2020" name="Stud. Mycol.">
        <title>101 Dothideomycetes genomes: a test case for predicting lifestyles and emergence of pathogens.</title>
        <authorList>
            <person name="Haridas S."/>
            <person name="Albert R."/>
            <person name="Binder M."/>
            <person name="Bloem J."/>
            <person name="Labutti K."/>
            <person name="Salamov A."/>
            <person name="Andreopoulos B."/>
            <person name="Baker S."/>
            <person name="Barry K."/>
            <person name="Bills G."/>
            <person name="Bluhm B."/>
            <person name="Cannon C."/>
            <person name="Castanera R."/>
            <person name="Culley D."/>
            <person name="Daum C."/>
            <person name="Ezra D."/>
            <person name="Gonzalez J."/>
            <person name="Henrissat B."/>
            <person name="Kuo A."/>
            <person name="Liang C."/>
            <person name="Lipzen A."/>
            <person name="Lutzoni F."/>
            <person name="Magnuson J."/>
            <person name="Mondo S."/>
            <person name="Nolan M."/>
            <person name="Ohm R."/>
            <person name="Pangilinan J."/>
            <person name="Park H.-J."/>
            <person name="Ramirez L."/>
            <person name="Alfaro M."/>
            <person name="Sun H."/>
            <person name="Tritt A."/>
            <person name="Yoshinaga Y."/>
            <person name="Zwiers L.-H."/>
            <person name="Turgeon B."/>
            <person name="Goodwin S."/>
            <person name="Spatafora J."/>
            <person name="Crous P."/>
            <person name="Grigoriev I."/>
        </authorList>
    </citation>
    <scope>NUCLEOTIDE SEQUENCE</scope>
    <source>
        <strain evidence="4 6">CBS 304.34</strain>
    </source>
</reference>
<dbReference type="PANTHER" id="PTHR23246">
    <property type="entry name" value="NEW-GLUE PROTEIN"/>
    <property type="match status" value="1"/>
</dbReference>
<name>A0A6A6XY71_9PEZI</name>
<evidence type="ECO:0000313" key="4">
    <source>
        <dbReference type="EMBL" id="KAF2801442.1"/>
    </source>
</evidence>
<reference evidence="6" key="3">
    <citation type="submission" date="2025-04" db="UniProtKB">
        <authorList>
            <consortium name="RefSeq"/>
        </authorList>
    </citation>
    <scope>IDENTIFICATION</scope>
    <source>
        <strain evidence="6">CBS 304.34</strain>
    </source>
</reference>
<accession>A0A6A6XY71</accession>
<dbReference type="Pfam" id="PF00249">
    <property type="entry name" value="Myb_DNA-binding"/>
    <property type="match status" value="1"/>
</dbReference>
<feature type="region of interest" description="Disordered" evidence="1">
    <location>
        <begin position="18"/>
        <end position="76"/>
    </location>
</feature>
<protein>
    <recommendedName>
        <fullName evidence="7">Myb-like domain-containing protein</fullName>
    </recommendedName>
</protein>
<dbReference type="Proteomes" id="UP000504636">
    <property type="component" value="Unplaced"/>
</dbReference>
<dbReference type="InterPro" id="IPR001005">
    <property type="entry name" value="SANT/Myb"/>
</dbReference>
<dbReference type="SMART" id="SM00717">
    <property type="entry name" value="SANT"/>
    <property type="match status" value="1"/>
</dbReference>
<evidence type="ECO:0000256" key="1">
    <source>
        <dbReference type="SAM" id="MobiDB-lite"/>
    </source>
</evidence>
<evidence type="ECO:0000313" key="5">
    <source>
        <dbReference type="Proteomes" id="UP000504636"/>
    </source>
</evidence>
<dbReference type="GeneID" id="54467981"/>
<feature type="region of interest" description="Disordered" evidence="1">
    <location>
        <begin position="167"/>
        <end position="219"/>
    </location>
</feature>
<dbReference type="InterPro" id="IPR053095">
    <property type="entry name" value="Actin-binding/GATA_Znf"/>
</dbReference>
<proteinExistence type="predicted"/>
<dbReference type="PROSITE" id="PS50090">
    <property type="entry name" value="MYB_LIKE"/>
    <property type="match status" value="1"/>
</dbReference>
<keyword evidence="5" id="KW-1185">Reference proteome</keyword>
<dbReference type="RefSeq" id="XP_033568406.1">
    <property type="nucleotide sequence ID" value="XM_033727088.1"/>
</dbReference>
<evidence type="ECO:0000259" key="3">
    <source>
        <dbReference type="PROSITE" id="PS51294"/>
    </source>
</evidence>
<dbReference type="EMBL" id="MU003730">
    <property type="protein sequence ID" value="KAF2801442.1"/>
    <property type="molecule type" value="Genomic_DNA"/>
</dbReference>
<feature type="domain" description="Myb-like" evidence="2">
    <location>
        <begin position="67"/>
        <end position="116"/>
    </location>
</feature>
<dbReference type="PANTHER" id="PTHR23246:SF24">
    <property type="entry name" value="MYB DNA-BINDING DOMAIN-CONTAINING PROTEIN"/>
    <property type="match status" value="1"/>
</dbReference>